<comment type="caution">
    <text evidence="1">The sequence shown here is derived from an EMBL/GenBank/DDBJ whole genome shotgun (WGS) entry which is preliminary data.</text>
</comment>
<name>A0A0F9KVK4_9ZZZZ</name>
<dbReference type="AlphaFoldDB" id="A0A0F9KVK4"/>
<sequence>MKMLDTTHKLFTPQDAIKAAKELHEGDPDWEYRVNHDPKGTGYSFIEIYDEDGDFVGRV</sequence>
<organism evidence="1">
    <name type="scientific">marine sediment metagenome</name>
    <dbReference type="NCBI Taxonomy" id="412755"/>
    <lineage>
        <taxon>unclassified sequences</taxon>
        <taxon>metagenomes</taxon>
        <taxon>ecological metagenomes</taxon>
    </lineage>
</organism>
<reference evidence="1" key="1">
    <citation type="journal article" date="2015" name="Nature">
        <title>Complex archaea that bridge the gap between prokaryotes and eukaryotes.</title>
        <authorList>
            <person name="Spang A."/>
            <person name="Saw J.H."/>
            <person name="Jorgensen S.L."/>
            <person name="Zaremba-Niedzwiedzka K."/>
            <person name="Martijn J."/>
            <person name="Lind A.E."/>
            <person name="van Eijk R."/>
            <person name="Schleper C."/>
            <person name="Guy L."/>
            <person name="Ettema T.J."/>
        </authorList>
    </citation>
    <scope>NUCLEOTIDE SEQUENCE</scope>
</reference>
<evidence type="ECO:0000313" key="1">
    <source>
        <dbReference type="EMBL" id="KKM78801.1"/>
    </source>
</evidence>
<accession>A0A0F9KVK4</accession>
<gene>
    <name evidence="1" type="ORF">LCGC14_1356380</name>
</gene>
<proteinExistence type="predicted"/>
<protein>
    <submittedName>
        <fullName evidence="1">Uncharacterized protein</fullName>
    </submittedName>
</protein>
<dbReference type="EMBL" id="LAZR01008433">
    <property type="protein sequence ID" value="KKM78801.1"/>
    <property type="molecule type" value="Genomic_DNA"/>
</dbReference>